<keyword evidence="2 5" id="KW-0808">Transferase</keyword>
<dbReference type="SUPFAM" id="SSF53756">
    <property type="entry name" value="UDP-Glycosyltransferase/glycogen phosphorylase"/>
    <property type="match status" value="2"/>
</dbReference>
<keyword evidence="6" id="KW-1185">Reference proteome</keyword>
<dbReference type="EMBL" id="VWPJ01000007">
    <property type="protein sequence ID" value="KAA5605766.1"/>
    <property type="molecule type" value="Genomic_DNA"/>
</dbReference>
<dbReference type="OrthoDB" id="9790710at2"/>
<dbReference type="Pfam" id="PF13439">
    <property type="entry name" value="Glyco_transf_4"/>
    <property type="match status" value="2"/>
</dbReference>
<protein>
    <submittedName>
        <fullName evidence="5">Glycosyltransferase</fullName>
    </submittedName>
</protein>
<feature type="compositionally biased region" description="Low complexity" evidence="3">
    <location>
        <begin position="543"/>
        <end position="554"/>
    </location>
</feature>
<dbReference type="PANTHER" id="PTHR12526">
    <property type="entry name" value="GLYCOSYLTRANSFERASE"/>
    <property type="match status" value="1"/>
</dbReference>
<sequence>MTKTAVIGTDIRHAPGDARDWRLTLPAGDRLAAPGGARSITLSVLWAAWRQGVSAIAVRDAGGTWHEASPLALIRARGVRRLRTHLPGAATRAWRRVLATVLPVQGRADGPVVMVLPTLAGNGAERQMLMLTAGLVARGWPVRVLVKHRDDRPDAAALVPDLARLGVPVDVWTTPPAETVPALAALERATDGLPDAVAGDLLSVAGWLAVLKPRVVHAWLDTTAVVGGAAAAVLGVPRVVVGLRNQAPDALGHPLADALRPGLAALARHPAVTVTANARAVATDHQRWAGIAPPTVIPNGVRLPPPRPALDCARPLVLGVFRLVPHKRPLLWLAVAARIRARSPTARFRILGDGPLRDAVAAQARALGVDVELPGWAPDVASHRTEAAILLHVSRAEGLPNAVLEAQATGVPVVACDAGGTAEALPAGSLSTPDPDALADRVLGLLTNPSAWTQAANAGRAHAARFSVPALVARHERLYDTPPRAPDEARAHARTIRRHPAGLARSLVTVARLITLGEAREIAHRLGRRMDPPAVPAPPAPSRPTARPRAAANRPPRLAWIGETLARDGAPLSLWELTRGLTDAGHATPVLGLAFRDGPVRKVWANAGTPLRIVDPGRPLTAAHLERHVDRLARALMEAAPDVVIVNGLRAFAGVEAAARAGLASLWILREPGPEALADHALALQARAWAAFGRADRLVFVSHATHAAWAAHVPPDRSAVIPNAVPSTAWEPRPPTNERILMAAGALCPRKGPLDLVAALPLLPDGLQARVRVLWAGRDGDGYGHRVRRAIAALPDPLRDRVSLLGERDDMAALWATANLAVCPSHAEAAPRAVLEARRAGVPLVATIVGGIPEQAAHWPHTWLVPPGDPPTLARAISRALDATPPAGPPDDTAARYAAMVSAYAAALRALLEAPR</sequence>
<evidence type="ECO:0000313" key="5">
    <source>
        <dbReference type="EMBL" id="KAA5605766.1"/>
    </source>
</evidence>
<evidence type="ECO:0000259" key="4">
    <source>
        <dbReference type="Pfam" id="PF13439"/>
    </source>
</evidence>
<feature type="region of interest" description="Disordered" evidence="3">
    <location>
        <begin position="527"/>
        <end position="554"/>
    </location>
</feature>
<feature type="compositionally biased region" description="Pro residues" evidence="3">
    <location>
        <begin position="533"/>
        <end position="542"/>
    </location>
</feature>
<evidence type="ECO:0000256" key="3">
    <source>
        <dbReference type="SAM" id="MobiDB-lite"/>
    </source>
</evidence>
<dbReference type="Proteomes" id="UP000324065">
    <property type="component" value="Unassembled WGS sequence"/>
</dbReference>
<organism evidence="5 6">
    <name type="scientific">Roseospira marina</name>
    <dbReference type="NCBI Taxonomy" id="140057"/>
    <lineage>
        <taxon>Bacteria</taxon>
        <taxon>Pseudomonadati</taxon>
        <taxon>Pseudomonadota</taxon>
        <taxon>Alphaproteobacteria</taxon>
        <taxon>Rhodospirillales</taxon>
        <taxon>Rhodospirillaceae</taxon>
        <taxon>Roseospira</taxon>
    </lineage>
</organism>
<dbReference type="CDD" id="cd03801">
    <property type="entry name" value="GT4_PimA-like"/>
    <property type="match status" value="1"/>
</dbReference>
<name>A0A5M6IBY6_9PROT</name>
<evidence type="ECO:0000313" key="6">
    <source>
        <dbReference type="Proteomes" id="UP000324065"/>
    </source>
</evidence>
<evidence type="ECO:0000256" key="1">
    <source>
        <dbReference type="ARBA" id="ARBA00022676"/>
    </source>
</evidence>
<keyword evidence="1" id="KW-0328">Glycosyltransferase</keyword>
<dbReference type="AlphaFoldDB" id="A0A5M6IBY6"/>
<dbReference type="RefSeq" id="WP_150062096.1">
    <property type="nucleotide sequence ID" value="NZ_JACHII010000004.1"/>
</dbReference>
<comment type="caution">
    <text evidence="5">The sequence shown here is derived from an EMBL/GenBank/DDBJ whole genome shotgun (WGS) entry which is preliminary data.</text>
</comment>
<proteinExistence type="predicted"/>
<feature type="domain" description="Glycosyltransferase subfamily 4-like N-terminal" evidence="4">
    <location>
        <begin position="122"/>
        <end position="302"/>
    </location>
</feature>
<dbReference type="InterPro" id="IPR028098">
    <property type="entry name" value="Glyco_trans_4-like_N"/>
</dbReference>
<dbReference type="Gene3D" id="3.40.50.2000">
    <property type="entry name" value="Glycogen Phosphorylase B"/>
    <property type="match status" value="4"/>
</dbReference>
<dbReference type="GO" id="GO:0016757">
    <property type="term" value="F:glycosyltransferase activity"/>
    <property type="evidence" value="ECO:0007669"/>
    <property type="project" value="UniProtKB-ARBA"/>
</dbReference>
<reference evidence="5 6" key="1">
    <citation type="submission" date="2019-09" db="EMBL/GenBank/DDBJ databases">
        <title>Genome sequence of Roseospira marina, one of the more divergent members of the non-sulfur purple photosynthetic bacterial family, the Rhodospirillaceae.</title>
        <authorList>
            <person name="Meyer T."/>
            <person name="Kyndt J."/>
        </authorList>
    </citation>
    <scope>NUCLEOTIDE SEQUENCE [LARGE SCALE GENOMIC DNA]</scope>
    <source>
        <strain evidence="5 6">DSM 15113</strain>
    </source>
</reference>
<gene>
    <name evidence="5" type="ORF">F1188_09080</name>
</gene>
<accession>A0A5M6IBY6</accession>
<dbReference type="Pfam" id="PF13692">
    <property type="entry name" value="Glyco_trans_1_4"/>
    <property type="match status" value="2"/>
</dbReference>
<feature type="domain" description="Glycosyltransferase subfamily 4-like N-terminal" evidence="4">
    <location>
        <begin position="569"/>
        <end position="725"/>
    </location>
</feature>
<evidence type="ECO:0000256" key="2">
    <source>
        <dbReference type="ARBA" id="ARBA00022679"/>
    </source>
</evidence>
<dbReference type="PANTHER" id="PTHR12526:SF510">
    <property type="entry name" value="D-INOSITOL 3-PHOSPHATE GLYCOSYLTRANSFERASE"/>
    <property type="match status" value="1"/>
</dbReference>